<dbReference type="AlphaFoldDB" id="A0A4P8L0N9"/>
<organism evidence="2 3">
    <name type="scientific">Desulfoglaeba alkanexedens ALDC</name>
    <dbReference type="NCBI Taxonomy" id="980445"/>
    <lineage>
        <taxon>Bacteria</taxon>
        <taxon>Pseudomonadati</taxon>
        <taxon>Thermodesulfobacteriota</taxon>
        <taxon>Syntrophobacteria</taxon>
        <taxon>Syntrophobacterales</taxon>
        <taxon>Syntrophobacteraceae</taxon>
        <taxon>Desulfoglaeba</taxon>
    </lineage>
</organism>
<dbReference type="RefSeq" id="WP_137423327.1">
    <property type="nucleotide sequence ID" value="NZ_CP040098.1"/>
</dbReference>
<reference evidence="2 3" key="1">
    <citation type="submission" date="2019-05" db="EMBL/GenBank/DDBJ databases">
        <title>The Complete Genome Sequence of the n-alkane-degrading Desulfoglaeba alkanexedens ALDC reveals multiple alkylsuccinate synthase gene clusters.</title>
        <authorList>
            <person name="Callaghan A.V."/>
            <person name="Davidova I.A."/>
            <person name="Duncan K.E."/>
            <person name="Morris B."/>
            <person name="McInerney M.J."/>
        </authorList>
    </citation>
    <scope>NUCLEOTIDE SEQUENCE [LARGE SCALE GENOMIC DNA]</scope>
    <source>
        <strain evidence="2 3">ALDC</strain>
    </source>
</reference>
<dbReference type="EMBL" id="CP040098">
    <property type="protein sequence ID" value="QCQ21358.1"/>
    <property type="molecule type" value="Genomic_DNA"/>
</dbReference>
<keyword evidence="1" id="KW-0175">Coiled coil</keyword>
<keyword evidence="3" id="KW-1185">Reference proteome</keyword>
<name>A0A4P8L0N9_9BACT</name>
<dbReference type="InterPro" id="IPR011335">
    <property type="entry name" value="Restrct_endonuc-II-like"/>
</dbReference>
<proteinExistence type="predicted"/>
<reference evidence="2 3" key="2">
    <citation type="submission" date="2019-05" db="EMBL/GenBank/DDBJ databases">
        <authorList>
            <person name="Suflita J.M."/>
            <person name="Marks C.R."/>
        </authorList>
    </citation>
    <scope>NUCLEOTIDE SEQUENCE [LARGE SCALE GENOMIC DNA]</scope>
    <source>
        <strain evidence="2 3">ALDC</strain>
    </source>
</reference>
<gene>
    <name evidence="2" type="ORF">FDQ92_03680</name>
</gene>
<evidence type="ECO:0000313" key="2">
    <source>
        <dbReference type="EMBL" id="QCQ21358.1"/>
    </source>
</evidence>
<dbReference type="KEGG" id="dax:FDQ92_03680"/>
<dbReference type="PANTHER" id="PTHR38753:SF1">
    <property type="entry name" value="SLR1441 PROTEIN"/>
    <property type="match status" value="1"/>
</dbReference>
<feature type="coiled-coil region" evidence="1">
    <location>
        <begin position="53"/>
        <end position="136"/>
    </location>
</feature>
<dbReference type="Proteomes" id="UP000298602">
    <property type="component" value="Chromosome"/>
</dbReference>
<protein>
    <submittedName>
        <fullName evidence="2">Chordopoxvirus fusion protein</fullName>
    </submittedName>
</protein>
<accession>A0A4P8L0N9</accession>
<sequence>MLKYLEAIEELPKEFKVPFTKVLELFREEIAETIKKSDFEELKAVVTRLAYSQEELAEAQKRTEKRLEELAEAQKRTEKRLEELAEAQKRTEKRLEELAEAQKRTEKRLEELAEAQKTTEKEIASLSRALKETRKEVGGLSHTIGYTLENEAFKALPSLLKAEFGLEVEGKLKRDFLKDSKGQEIEVNILGKARKDGQELVIVGESKSQLSRKDIDSFLRRLNFLESAIPGDKFCLFITHMARPETVVYAREKGIRVYFSYEF</sequence>
<evidence type="ECO:0000256" key="1">
    <source>
        <dbReference type="SAM" id="Coils"/>
    </source>
</evidence>
<dbReference type="Gene3D" id="1.20.920.20">
    <property type="match status" value="1"/>
</dbReference>
<dbReference type="OrthoDB" id="9784940at2"/>
<dbReference type="SUPFAM" id="SSF52980">
    <property type="entry name" value="Restriction endonuclease-like"/>
    <property type="match status" value="1"/>
</dbReference>
<evidence type="ECO:0000313" key="3">
    <source>
        <dbReference type="Proteomes" id="UP000298602"/>
    </source>
</evidence>
<dbReference type="PANTHER" id="PTHR38753">
    <property type="entry name" value="SLR1441 PROTEIN"/>
    <property type="match status" value="1"/>
</dbReference>